<sequence>MTIACRICQAVYTPSQDHSYLLRAPAAALESAFMSMCHFCFRCRRPACPQCWDNVHGICGECCLEAKLPFRTQMAPLRGVLFATTRQAQLRRKHATPVRLLCIRPGRFQVIASIDTAETNPQQSVITQTIHNTARQAPINTIPESSIEEKAAHPSRLQNTRSIDEITTRPATAPATVRPNSSPQPAQSRPTRVLNIDEIATRQPRMTGPTPPSSPILAQPGLTRVLNIDEIGTQPPPSSRNISGRETDAHPRRLSHKKNTSRRASSPLARLEQILTVVLLIVLISILLLIILALISAQINSVLQQSVHINIRAELAYLWHLIGQIHF</sequence>
<feature type="compositionally biased region" description="Low complexity" evidence="1">
    <location>
        <begin position="168"/>
        <end position="179"/>
    </location>
</feature>
<feature type="transmembrane region" description="Helical" evidence="2">
    <location>
        <begin position="274"/>
        <end position="295"/>
    </location>
</feature>
<feature type="region of interest" description="Disordered" evidence="1">
    <location>
        <begin position="144"/>
        <end position="194"/>
    </location>
</feature>
<organism evidence="3 4">
    <name type="scientific">Dictyobacter arantiisoli</name>
    <dbReference type="NCBI Taxonomy" id="2014874"/>
    <lineage>
        <taxon>Bacteria</taxon>
        <taxon>Bacillati</taxon>
        <taxon>Chloroflexota</taxon>
        <taxon>Ktedonobacteria</taxon>
        <taxon>Ktedonobacterales</taxon>
        <taxon>Dictyobacteraceae</taxon>
        <taxon>Dictyobacter</taxon>
    </lineage>
</organism>
<comment type="caution">
    <text evidence="3">The sequence shown here is derived from an EMBL/GenBank/DDBJ whole genome shotgun (WGS) entry which is preliminary data.</text>
</comment>
<evidence type="ECO:0000256" key="1">
    <source>
        <dbReference type="SAM" id="MobiDB-lite"/>
    </source>
</evidence>
<proteinExistence type="predicted"/>
<evidence type="ECO:0000313" key="4">
    <source>
        <dbReference type="Proteomes" id="UP000322530"/>
    </source>
</evidence>
<keyword evidence="2" id="KW-1133">Transmembrane helix</keyword>
<dbReference type="EMBL" id="BIXY01000106">
    <property type="protein sequence ID" value="GCF11344.1"/>
    <property type="molecule type" value="Genomic_DNA"/>
</dbReference>
<accession>A0A5A5TKC5</accession>
<evidence type="ECO:0000256" key="2">
    <source>
        <dbReference type="SAM" id="Phobius"/>
    </source>
</evidence>
<dbReference type="RefSeq" id="WP_149404175.1">
    <property type="nucleotide sequence ID" value="NZ_BIXY01000106.1"/>
</dbReference>
<feature type="region of interest" description="Disordered" evidence="1">
    <location>
        <begin position="229"/>
        <end position="265"/>
    </location>
</feature>
<gene>
    <name evidence="3" type="ORF">KDI_49080</name>
</gene>
<feature type="compositionally biased region" description="Basic residues" evidence="1">
    <location>
        <begin position="252"/>
        <end position="261"/>
    </location>
</feature>
<dbReference type="AlphaFoldDB" id="A0A5A5TKC5"/>
<dbReference type="OrthoDB" id="155553at2"/>
<keyword evidence="2" id="KW-0472">Membrane</keyword>
<evidence type="ECO:0000313" key="3">
    <source>
        <dbReference type="EMBL" id="GCF11344.1"/>
    </source>
</evidence>
<keyword evidence="2" id="KW-0812">Transmembrane</keyword>
<name>A0A5A5TKC5_9CHLR</name>
<dbReference type="Proteomes" id="UP000322530">
    <property type="component" value="Unassembled WGS sequence"/>
</dbReference>
<feature type="compositionally biased region" description="Polar residues" evidence="1">
    <location>
        <begin position="180"/>
        <end position="190"/>
    </location>
</feature>
<reference evidence="3 4" key="1">
    <citation type="submission" date="2019-01" db="EMBL/GenBank/DDBJ databases">
        <title>Draft genome sequence of Dictyobacter sp. Uno17.</title>
        <authorList>
            <person name="Wang C.M."/>
            <person name="Zheng Y."/>
            <person name="Sakai Y."/>
            <person name="Abe K."/>
            <person name="Yokota A."/>
            <person name="Yabe S."/>
        </authorList>
    </citation>
    <scope>NUCLEOTIDE SEQUENCE [LARGE SCALE GENOMIC DNA]</scope>
    <source>
        <strain evidence="3 4">Uno17</strain>
    </source>
</reference>
<keyword evidence="4" id="KW-1185">Reference proteome</keyword>
<protein>
    <submittedName>
        <fullName evidence="3">Uncharacterized protein</fullName>
    </submittedName>
</protein>